<keyword evidence="2" id="KW-1185">Reference proteome</keyword>
<dbReference type="PANTHER" id="PTHR12507">
    <property type="entry name" value="REDUCED GROWTH PHENOTYPE 1 RGP1, YEAST -RELATED"/>
    <property type="match status" value="1"/>
</dbReference>
<protein>
    <submittedName>
        <fullName evidence="1">Similar to Saccharomyces cerevisiae YDR137W RGP1 Subunit of a Golgi membrane exchange factor (Ric1p-Rgp1p) that catalyzes nucleotide exchange on Ypt6p</fullName>
    </submittedName>
</protein>
<dbReference type="RefSeq" id="XP_041407536.1">
    <property type="nucleotide sequence ID" value="XM_041551602.1"/>
</dbReference>
<sequence length="659" mass="74771">MHEHRIDSFLIADNVRFEIVHESNPYFAGEHISFVVRLRHLGSVDKCNLLKEKVEELHKNIETRIDNQGSILHEQNEQNGGRMWSMNKLFSALRGNNDGANADRHDIDLDNERNAEYISKQIQYHKPVNLMAAFVQVLGVFQYSPDTIKSSTFDRSANKLIFLNQSTHMTTNAVDGIPSEPKEIMGPSVDSSDNHTDPRYLKKYFQSHFKFGPQDPETTFDSTDLPTFNVQDFFEEYDNLPFLVIPQSLLFPELTLQPGEVKSFHFKSNKLPEDLCPSYKYSENMAINYYVEFGVNKVESDVISPLFIKSPIYIAPFVTNEGYQYTSELGSKPYIMEAGTIKEVVQSSNMMRKHSTDLSAPFNRRKSSISIRRELPESEVEKLKDSFVSLINKTDNFDDIEDLVDFQLNLQFGNQLNDNTTDSVKANISSNIGDSKLIFNDIPNSPKENINALKRLSLSTLTSLTPTSSSINGKNPEPQLVNPQNNYIINRNGERIATAELSKILYTVTDDINITIKLSENQNLSVSGINASLELIEVVNSDFLNDSVAENGKTHNIRTISSTHIVSFDETESIPLKLTIPKTPMNLMPSQFKSNIFQVKWSLLLRFILIPKSGSSNVYEFYGDKKGIFFHSSENIEGEEFDCRIPISILPTTKDMAGW</sequence>
<evidence type="ECO:0000313" key="2">
    <source>
        <dbReference type="Proteomes" id="UP000644660"/>
    </source>
</evidence>
<dbReference type="Pfam" id="PF08737">
    <property type="entry name" value="Rgp1"/>
    <property type="match status" value="1"/>
</dbReference>
<dbReference type="GeneID" id="64858750"/>
<dbReference type="AlphaFoldDB" id="A0A8H2ZIN2"/>
<organism evidence="1 2">
    <name type="scientific">Maudiozyma barnettii</name>
    <dbReference type="NCBI Taxonomy" id="61262"/>
    <lineage>
        <taxon>Eukaryota</taxon>
        <taxon>Fungi</taxon>
        <taxon>Dikarya</taxon>
        <taxon>Ascomycota</taxon>
        <taxon>Saccharomycotina</taxon>
        <taxon>Saccharomycetes</taxon>
        <taxon>Saccharomycetales</taxon>
        <taxon>Saccharomycetaceae</taxon>
        <taxon>Maudiozyma</taxon>
    </lineage>
</organism>
<proteinExistence type="predicted"/>
<evidence type="ECO:0000313" key="1">
    <source>
        <dbReference type="EMBL" id="CAB4255692.1"/>
    </source>
</evidence>
<dbReference type="EMBL" id="CAEFZW010000007">
    <property type="protein sequence ID" value="CAB4255692.1"/>
    <property type="molecule type" value="Genomic_DNA"/>
</dbReference>
<reference evidence="1 2" key="1">
    <citation type="submission" date="2020-05" db="EMBL/GenBank/DDBJ databases">
        <authorList>
            <person name="Casaregola S."/>
            <person name="Devillers H."/>
            <person name="Grondin C."/>
        </authorList>
    </citation>
    <scope>NUCLEOTIDE SEQUENCE [LARGE SCALE GENOMIC DNA]</scope>
    <source>
        <strain evidence="1 2">CLIB 1767</strain>
    </source>
</reference>
<gene>
    <name evidence="1" type="ORF">KABA2_07S02332</name>
</gene>
<dbReference type="InterPro" id="IPR014848">
    <property type="entry name" value="Rgp1"/>
</dbReference>
<dbReference type="OrthoDB" id="1918at2759"/>
<name>A0A8H2ZIN2_9SACH</name>
<dbReference type="Proteomes" id="UP000644660">
    <property type="component" value="Unassembled WGS sequence"/>
</dbReference>
<accession>A0A8H2ZIN2</accession>
<comment type="caution">
    <text evidence="1">The sequence shown here is derived from an EMBL/GenBank/DDBJ whole genome shotgun (WGS) entry which is preliminary data.</text>
</comment>